<keyword evidence="1" id="KW-0547">Nucleotide-binding</keyword>
<dbReference type="EMBL" id="JAGFBM010000001">
    <property type="protein sequence ID" value="MBO3083762.1"/>
    <property type="molecule type" value="Genomic_DNA"/>
</dbReference>
<dbReference type="InterPro" id="IPR041664">
    <property type="entry name" value="AAA_16"/>
</dbReference>
<gene>
    <name evidence="4" type="ORF">J4035_03845</name>
</gene>
<evidence type="ECO:0000256" key="2">
    <source>
        <dbReference type="ARBA" id="ARBA00022840"/>
    </source>
</evidence>
<dbReference type="SUPFAM" id="SSF46894">
    <property type="entry name" value="C-terminal effector domain of the bipartite response regulators"/>
    <property type="match status" value="1"/>
</dbReference>
<dbReference type="InterPro" id="IPR016032">
    <property type="entry name" value="Sig_transdc_resp-reg_C-effctor"/>
</dbReference>
<dbReference type="SMART" id="SM00421">
    <property type="entry name" value="HTH_LUXR"/>
    <property type="match status" value="1"/>
</dbReference>
<dbReference type="PROSITE" id="PS50043">
    <property type="entry name" value="HTH_LUXR_2"/>
    <property type="match status" value="1"/>
</dbReference>
<dbReference type="RefSeq" id="WP_208288585.1">
    <property type="nucleotide sequence ID" value="NZ_CP074404.1"/>
</dbReference>
<dbReference type="Proteomes" id="UP000678317">
    <property type="component" value="Unassembled WGS sequence"/>
</dbReference>
<dbReference type="PANTHER" id="PTHR16305:SF35">
    <property type="entry name" value="TRANSCRIPTIONAL ACTIVATOR DOMAIN"/>
    <property type="match status" value="1"/>
</dbReference>
<dbReference type="InterPro" id="IPR027417">
    <property type="entry name" value="P-loop_NTPase"/>
</dbReference>
<keyword evidence="5" id="KW-1185">Reference proteome</keyword>
<accession>A0ABS3SDP1</accession>
<reference evidence="4 5" key="1">
    <citation type="submission" date="2021-03" db="EMBL/GenBank/DDBJ databases">
        <title>novel species in genus Cellulomonas.</title>
        <authorList>
            <person name="Zhang G."/>
        </authorList>
    </citation>
    <scope>NUCLEOTIDE SEQUENCE [LARGE SCALE GENOMIC DNA]</scope>
    <source>
        <strain evidence="5">zg-ZUI188</strain>
    </source>
</reference>
<comment type="caution">
    <text evidence="4">The sequence shown here is derived from an EMBL/GenBank/DDBJ whole genome shotgun (WGS) entry which is preliminary data.</text>
</comment>
<evidence type="ECO:0000259" key="3">
    <source>
        <dbReference type="PROSITE" id="PS50043"/>
    </source>
</evidence>
<dbReference type="InterPro" id="IPR000792">
    <property type="entry name" value="Tscrpt_reg_LuxR_C"/>
</dbReference>
<dbReference type="PROSITE" id="PS00622">
    <property type="entry name" value="HTH_LUXR_1"/>
    <property type="match status" value="1"/>
</dbReference>
<dbReference type="SUPFAM" id="SSF52540">
    <property type="entry name" value="P-loop containing nucleoside triphosphate hydrolases"/>
    <property type="match status" value="1"/>
</dbReference>
<evidence type="ECO:0000313" key="4">
    <source>
        <dbReference type="EMBL" id="MBO3083762.1"/>
    </source>
</evidence>
<dbReference type="CDD" id="cd06170">
    <property type="entry name" value="LuxR_C_like"/>
    <property type="match status" value="1"/>
</dbReference>
<dbReference type="Gene3D" id="1.10.10.10">
    <property type="entry name" value="Winged helix-like DNA-binding domain superfamily/Winged helix DNA-binding domain"/>
    <property type="match status" value="1"/>
</dbReference>
<keyword evidence="2" id="KW-0067">ATP-binding</keyword>
<proteinExistence type="predicted"/>
<dbReference type="InterPro" id="IPR036388">
    <property type="entry name" value="WH-like_DNA-bd_sf"/>
</dbReference>
<sequence length="908" mass="96325">MVVPRATVRPPGIVGRDLELQRVEAFAAEVGAPARSLVLVGEAGIGKTTLWEHGVARCRAAHAQVLVTRPSEDDRDSPAQGLHDLFDRHPAYPDLARVRPVVERSRWVLDQLRTLAAHGPVVVAVDDLPWLDDITRRTLRFALRRLGDEPVSLLATARTWSPERLAAPAPGLDGVELLDLPRLEAGSLRRIVTAAAPTLSLPVAAQVGDLAHGNPFFALELARAYRLGTTVTPDGSPLAVLGHRVARLPAGTLRLVRLLALAGPSPLRVLAAAGDLDNIDDAVRPGLEADVVALERDDVLRFTHPLIATAVLAGMHALDRRALHAALARAVTEPDARAVHLAGAAEGVDAAAADEIEAAALRLARRGAPRVAADLLADSVRLTAPGDAEACVRRTVAEMMQRATAGDLPTAVGIADALLARLDPGPLRAAVVTGRVVLEFTNAEAILRAALDDVPGDESDDTARLRGRLLALLGWLLAIHLGRVEEGLGHAQAALDIGRSLDDAVLVAQAASAVSTASLLLGRPADGLIDEAVARGAEVVQSQLALWPRVLRGRQQLWDGYLGPARADLEQMHRTAMSNGAEFQRSYRLSDLALVALAAGDLASAAQHVEDGTEAALDCGDERAMAWLAYPAGLLAALRGCDTARAHADRLDSWAGRVGERPRHAMAGHVRGVLATAHGRWSDALEELLRALSALDSLGYAHPGAVPVLPQAIHAACQAGDADSVEHLRDRLHRQSAALRSPWADAGLLAATGQLMLLRDDPASLDTLGRAHDRLADLGYRLDAARVGAFVLAAALRTGRRQVVRDLGGRCLATFEAAGVRGWDDVVRAHLDRVRGASDDGLTPTEAEIAALVADGLRNREIAVRMFVSESTVEAHLTRTYRKLGLRNRAELSRRVERSGVSAGVSPL</sequence>
<dbReference type="PANTHER" id="PTHR16305">
    <property type="entry name" value="TESTICULAR SOLUBLE ADENYLYL CYCLASE"/>
    <property type="match status" value="1"/>
</dbReference>
<feature type="domain" description="HTH luxR-type" evidence="3">
    <location>
        <begin position="835"/>
        <end position="900"/>
    </location>
</feature>
<organism evidence="4 5">
    <name type="scientific">Cellulomonas fengjieae</name>
    <dbReference type="NCBI Taxonomy" id="2819978"/>
    <lineage>
        <taxon>Bacteria</taxon>
        <taxon>Bacillati</taxon>
        <taxon>Actinomycetota</taxon>
        <taxon>Actinomycetes</taxon>
        <taxon>Micrococcales</taxon>
        <taxon>Cellulomonadaceae</taxon>
        <taxon>Cellulomonas</taxon>
    </lineage>
</organism>
<protein>
    <submittedName>
        <fullName evidence="4">AAA family ATPase</fullName>
    </submittedName>
</protein>
<dbReference type="Gene3D" id="3.40.50.300">
    <property type="entry name" value="P-loop containing nucleotide triphosphate hydrolases"/>
    <property type="match status" value="1"/>
</dbReference>
<evidence type="ECO:0000256" key="1">
    <source>
        <dbReference type="ARBA" id="ARBA00022741"/>
    </source>
</evidence>
<evidence type="ECO:0000313" key="5">
    <source>
        <dbReference type="Proteomes" id="UP000678317"/>
    </source>
</evidence>
<dbReference type="Pfam" id="PF00196">
    <property type="entry name" value="GerE"/>
    <property type="match status" value="1"/>
</dbReference>
<dbReference type="Pfam" id="PF13191">
    <property type="entry name" value="AAA_16"/>
    <property type="match status" value="1"/>
</dbReference>
<name>A0ABS3SDP1_9CELL</name>
<dbReference type="PRINTS" id="PR00038">
    <property type="entry name" value="HTHLUXR"/>
</dbReference>